<keyword evidence="9" id="KW-1185">Reference proteome</keyword>
<evidence type="ECO:0000256" key="2">
    <source>
        <dbReference type="ARBA" id="ARBA00022729"/>
    </source>
</evidence>
<dbReference type="RefSeq" id="WP_307432039.1">
    <property type="nucleotide sequence ID" value="NZ_JAUSVK010000001.1"/>
</dbReference>
<feature type="domain" description="Outer membrane protein beta-barrel" evidence="7">
    <location>
        <begin position="11"/>
        <end position="238"/>
    </location>
</feature>
<evidence type="ECO:0000256" key="4">
    <source>
        <dbReference type="ARBA" id="ARBA00023237"/>
    </source>
</evidence>
<dbReference type="SUPFAM" id="SSF56925">
    <property type="entry name" value="OMPA-like"/>
    <property type="match status" value="1"/>
</dbReference>
<dbReference type="PANTHER" id="PTHR34001:SF3">
    <property type="entry name" value="BLL7405 PROTEIN"/>
    <property type="match status" value="1"/>
</dbReference>
<proteinExistence type="inferred from homology"/>
<sequence length="238" mass="25230">MALKKSILVISLLAATTLSARAADLAPRPVEPTAPEAMPFTWTGFYVGLNAGYGVGSSKLTAGVPVPVPPPFTTSVGDWSSNGAVGGAQAGYNYQFNSFVVGAEIDGDFSGISGDLNLLNAVRVKTDSRWLASARLRAGFAVDRALFYVTGGIAGGEVKNSVNVVFAPQGLSQSKTEWGWTAGLGIEYAITDNWSARLEYRHVDLGDSTQAYSIANVPFSLKYKNQFDIGTVGVNYRF</sequence>
<comment type="similarity">
    <text evidence="5">Belongs to the Omp25/RopB family.</text>
</comment>
<evidence type="ECO:0000256" key="3">
    <source>
        <dbReference type="ARBA" id="ARBA00023136"/>
    </source>
</evidence>
<accession>A0ABU0FKI0</accession>
<organism evidence="8 9">
    <name type="scientific">Labrys monachus</name>
    <dbReference type="NCBI Taxonomy" id="217067"/>
    <lineage>
        <taxon>Bacteria</taxon>
        <taxon>Pseudomonadati</taxon>
        <taxon>Pseudomonadota</taxon>
        <taxon>Alphaproteobacteria</taxon>
        <taxon>Hyphomicrobiales</taxon>
        <taxon>Xanthobacteraceae</taxon>
        <taxon>Labrys</taxon>
    </lineage>
</organism>
<dbReference type="Pfam" id="PF13505">
    <property type="entry name" value="OMP_b-brl"/>
    <property type="match status" value="1"/>
</dbReference>
<evidence type="ECO:0000256" key="6">
    <source>
        <dbReference type="SAM" id="SignalP"/>
    </source>
</evidence>
<evidence type="ECO:0000259" key="7">
    <source>
        <dbReference type="Pfam" id="PF13505"/>
    </source>
</evidence>
<dbReference type="InterPro" id="IPR011250">
    <property type="entry name" value="OMP/PagP_B-barrel"/>
</dbReference>
<evidence type="ECO:0000256" key="1">
    <source>
        <dbReference type="ARBA" id="ARBA00004442"/>
    </source>
</evidence>
<keyword evidence="3" id="KW-0472">Membrane</keyword>
<dbReference type="PANTHER" id="PTHR34001">
    <property type="entry name" value="BLL7405 PROTEIN"/>
    <property type="match status" value="1"/>
</dbReference>
<name>A0ABU0FKI0_9HYPH</name>
<evidence type="ECO:0000313" key="8">
    <source>
        <dbReference type="EMBL" id="MDQ0394619.1"/>
    </source>
</evidence>
<keyword evidence="2 6" id="KW-0732">Signal</keyword>
<protein>
    <submittedName>
        <fullName evidence="8">Outer membrane immunogenic protein</fullName>
    </submittedName>
</protein>
<feature type="chain" id="PRO_5045647661" evidence="6">
    <location>
        <begin position="23"/>
        <end position="238"/>
    </location>
</feature>
<keyword evidence="4" id="KW-0998">Cell outer membrane</keyword>
<dbReference type="Proteomes" id="UP001237448">
    <property type="component" value="Unassembled WGS sequence"/>
</dbReference>
<dbReference type="EMBL" id="JAUSVK010000001">
    <property type="protein sequence ID" value="MDQ0394619.1"/>
    <property type="molecule type" value="Genomic_DNA"/>
</dbReference>
<dbReference type="InterPro" id="IPR051692">
    <property type="entry name" value="OMP-like"/>
</dbReference>
<feature type="signal peptide" evidence="6">
    <location>
        <begin position="1"/>
        <end position="22"/>
    </location>
</feature>
<dbReference type="Gene3D" id="2.40.160.20">
    <property type="match status" value="1"/>
</dbReference>
<evidence type="ECO:0000256" key="5">
    <source>
        <dbReference type="ARBA" id="ARBA00038306"/>
    </source>
</evidence>
<comment type="caution">
    <text evidence="8">The sequence shown here is derived from an EMBL/GenBank/DDBJ whole genome shotgun (WGS) entry which is preliminary data.</text>
</comment>
<comment type="subcellular location">
    <subcellularLocation>
        <location evidence="1">Cell outer membrane</location>
    </subcellularLocation>
</comment>
<gene>
    <name evidence="8" type="ORF">J3R73_004411</name>
</gene>
<reference evidence="8 9" key="1">
    <citation type="submission" date="2023-07" db="EMBL/GenBank/DDBJ databases">
        <title>Genomic Encyclopedia of Type Strains, Phase IV (KMG-IV): sequencing the most valuable type-strain genomes for metagenomic binning, comparative biology and taxonomic classification.</title>
        <authorList>
            <person name="Goeker M."/>
        </authorList>
    </citation>
    <scope>NUCLEOTIDE SEQUENCE [LARGE SCALE GENOMIC DNA]</scope>
    <source>
        <strain evidence="8 9">DSM 5896</strain>
    </source>
</reference>
<dbReference type="InterPro" id="IPR027385">
    <property type="entry name" value="Beta-barrel_OMP"/>
</dbReference>
<evidence type="ECO:0000313" key="9">
    <source>
        <dbReference type="Proteomes" id="UP001237448"/>
    </source>
</evidence>